<evidence type="ECO:0000256" key="7">
    <source>
        <dbReference type="ARBA" id="ARBA00072506"/>
    </source>
</evidence>
<accession>A0A0J9X5D4</accession>
<comment type="subunit">
    <text evidence="2">Component of the RNA polymerase II (Pol II) complex consisting of 12 subunits.</text>
</comment>
<comment type="similarity">
    <text evidence="6">Belongs to the archaeal Rpo3/eukaryotic RPB3 RNA polymerase subunit family.</text>
</comment>
<dbReference type="PROSITE" id="PS00446">
    <property type="entry name" value="RNA_POL_D_30KD"/>
    <property type="match status" value="1"/>
</dbReference>
<dbReference type="Proteomes" id="UP000242525">
    <property type="component" value="Unassembled WGS sequence"/>
</dbReference>
<dbReference type="AlphaFoldDB" id="A0A0J9X5D4"/>
<dbReference type="GO" id="GO:0003677">
    <property type="term" value="F:DNA binding"/>
    <property type="evidence" value="ECO:0007669"/>
    <property type="project" value="InterPro"/>
</dbReference>
<evidence type="ECO:0000256" key="3">
    <source>
        <dbReference type="ARBA" id="ARBA00022478"/>
    </source>
</evidence>
<dbReference type="SUPFAM" id="SSF56553">
    <property type="entry name" value="Insert subdomain of RNA polymerase alpha subunit"/>
    <property type="match status" value="1"/>
</dbReference>
<dbReference type="GO" id="GO:0003899">
    <property type="term" value="F:DNA-directed RNA polymerase activity"/>
    <property type="evidence" value="ECO:0007669"/>
    <property type="project" value="InterPro"/>
</dbReference>
<dbReference type="InterPro" id="IPR011262">
    <property type="entry name" value="DNA-dir_RNA_pol_insert"/>
</dbReference>
<evidence type="ECO:0000256" key="4">
    <source>
        <dbReference type="ARBA" id="ARBA00023163"/>
    </source>
</evidence>
<keyword evidence="5" id="KW-0539">Nucleus</keyword>
<feature type="region of interest" description="Disordered" evidence="8">
    <location>
        <begin position="270"/>
        <end position="307"/>
    </location>
</feature>
<dbReference type="EMBL" id="CCBN010000002">
    <property type="protein sequence ID" value="CDO51978.1"/>
    <property type="molecule type" value="Genomic_DNA"/>
</dbReference>
<sequence length="307" mass="34435">MESDEGPRITIRKIGKDEVDFVMSDVDLALANSIRRTIIAEIPTIAIDLVEIDINTSVLADEFIAHRLGLIPLESTYADQLEYTRDCTCDQYCEKCSVTLELNAQCTSDATLEIYTRDLMVNGRADSPVGRPVLSDPEQKGVLICKLRKHQELRLKCIAKKGISKEHAKWSPVSAIGFEYDPWNKLKHTDYWYEESITDEWPESENCKWEEPPKENEPFDYNAKPDNFYFNVETIGSMKPDDVIVKGIDVLQKKIASIVLALEEMDSRANPDVGPAGADGQTPFDRTPGTAWGRGTVGAATPSTPWF</sequence>
<evidence type="ECO:0000313" key="10">
    <source>
        <dbReference type="EMBL" id="CDO51978.1"/>
    </source>
</evidence>
<dbReference type="InterPro" id="IPR022842">
    <property type="entry name" value="RNAP_Rpo3/Rpb3/RPAC1"/>
</dbReference>
<dbReference type="GO" id="GO:0005665">
    <property type="term" value="C:RNA polymerase II, core complex"/>
    <property type="evidence" value="ECO:0007669"/>
    <property type="project" value="TreeGrafter"/>
</dbReference>
<gene>
    <name evidence="10" type="ORF">BN980_GECA02s03937g</name>
</gene>
<protein>
    <recommendedName>
        <fullName evidence="7">DNA-directed RNA polymerase II subunit RPB3</fullName>
    </recommendedName>
</protein>
<dbReference type="InterPro" id="IPR036603">
    <property type="entry name" value="RBP11-like"/>
</dbReference>
<dbReference type="InterPro" id="IPR011263">
    <property type="entry name" value="DNA-dir_RNA_pol_RpoA/D/Rpb3"/>
</dbReference>
<dbReference type="GO" id="GO:0006366">
    <property type="term" value="P:transcription by RNA polymerase II"/>
    <property type="evidence" value="ECO:0007669"/>
    <property type="project" value="TreeGrafter"/>
</dbReference>
<evidence type="ECO:0000256" key="2">
    <source>
        <dbReference type="ARBA" id="ARBA00011730"/>
    </source>
</evidence>
<evidence type="ECO:0000256" key="1">
    <source>
        <dbReference type="ARBA" id="ARBA00004123"/>
    </source>
</evidence>
<dbReference type="SUPFAM" id="SSF55257">
    <property type="entry name" value="RBP11-like subunits of RNA polymerase"/>
    <property type="match status" value="1"/>
</dbReference>
<dbReference type="InterPro" id="IPR001514">
    <property type="entry name" value="DNA-dir_RNA_pol_30-40kDasu_CS"/>
</dbReference>
<comment type="subcellular location">
    <subcellularLocation>
        <location evidence="1">Nucleus</location>
    </subcellularLocation>
</comment>
<feature type="domain" description="DNA-directed RNA polymerase RpoA/D/Rpb3-type" evidence="9">
    <location>
        <begin position="18"/>
        <end position="261"/>
    </location>
</feature>
<dbReference type="STRING" id="1173061.A0A0J9X5D4"/>
<evidence type="ECO:0000256" key="6">
    <source>
        <dbReference type="ARBA" id="ARBA00025804"/>
    </source>
</evidence>
<reference evidence="10" key="1">
    <citation type="submission" date="2014-03" db="EMBL/GenBank/DDBJ databases">
        <authorList>
            <person name="Casaregola S."/>
        </authorList>
    </citation>
    <scope>NUCLEOTIDE SEQUENCE [LARGE SCALE GENOMIC DNA]</scope>
    <source>
        <strain evidence="10">CLIB 918</strain>
    </source>
</reference>
<dbReference type="OrthoDB" id="270173at2759"/>
<dbReference type="PANTHER" id="PTHR11800">
    <property type="entry name" value="DNA-DIRECTED RNA POLYMERASE"/>
    <property type="match status" value="1"/>
</dbReference>
<dbReference type="CDD" id="cd07031">
    <property type="entry name" value="RNAP_II_RPB3"/>
    <property type="match status" value="1"/>
</dbReference>
<proteinExistence type="inferred from homology"/>
<dbReference type="InterPro" id="IPR050518">
    <property type="entry name" value="Rpo3/RPB3_RNA_Pol_subunit"/>
</dbReference>
<dbReference type="SMART" id="SM00662">
    <property type="entry name" value="RPOLD"/>
    <property type="match status" value="1"/>
</dbReference>
<dbReference type="FunFam" id="2.170.120.12:FF:000002">
    <property type="entry name" value="DNA-directed RNA polymerase II subunit RPB3"/>
    <property type="match status" value="1"/>
</dbReference>
<name>A0A0J9X5D4_GEOCN</name>
<evidence type="ECO:0000256" key="8">
    <source>
        <dbReference type="SAM" id="MobiDB-lite"/>
    </source>
</evidence>
<dbReference type="Gene3D" id="3.30.1360.10">
    <property type="entry name" value="RNA polymerase, RBP11-like subunit"/>
    <property type="match status" value="1"/>
</dbReference>
<dbReference type="PANTHER" id="PTHR11800:SF2">
    <property type="entry name" value="DNA-DIRECTED RNA POLYMERASE II SUBUNIT RPB3"/>
    <property type="match status" value="1"/>
</dbReference>
<evidence type="ECO:0000313" key="11">
    <source>
        <dbReference type="Proteomes" id="UP000242525"/>
    </source>
</evidence>
<evidence type="ECO:0000256" key="5">
    <source>
        <dbReference type="ARBA" id="ARBA00023242"/>
    </source>
</evidence>
<dbReference type="InterPro" id="IPR036643">
    <property type="entry name" value="RNApol_insert_sf"/>
</dbReference>
<dbReference type="Gene3D" id="2.170.120.12">
    <property type="entry name" value="DNA-directed RNA polymerase, insert domain"/>
    <property type="match status" value="1"/>
</dbReference>
<keyword evidence="3" id="KW-0240">DNA-directed RNA polymerase</keyword>
<dbReference type="GO" id="GO:0046983">
    <property type="term" value="F:protein dimerization activity"/>
    <property type="evidence" value="ECO:0007669"/>
    <property type="project" value="InterPro"/>
</dbReference>
<organism evidence="10 11">
    <name type="scientific">Geotrichum candidum</name>
    <name type="common">Oospora lactis</name>
    <name type="synonym">Dipodascus geotrichum</name>
    <dbReference type="NCBI Taxonomy" id="1173061"/>
    <lineage>
        <taxon>Eukaryota</taxon>
        <taxon>Fungi</taxon>
        <taxon>Dikarya</taxon>
        <taxon>Ascomycota</taxon>
        <taxon>Saccharomycotina</taxon>
        <taxon>Dipodascomycetes</taxon>
        <taxon>Dipodascales</taxon>
        <taxon>Dipodascaceae</taxon>
        <taxon>Geotrichum</taxon>
    </lineage>
</organism>
<dbReference type="Pfam" id="PF01000">
    <property type="entry name" value="RNA_pol_A_bac"/>
    <property type="match status" value="1"/>
</dbReference>
<keyword evidence="11" id="KW-1185">Reference proteome</keyword>
<comment type="caution">
    <text evidence="10">The sequence shown here is derived from an EMBL/GenBank/DDBJ whole genome shotgun (WGS) entry which is preliminary data.</text>
</comment>
<dbReference type="HAMAP" id="MF_00320">
    <property type="entry name" value="RNApol_arch_Rpo3"/>
    <property type="match status" value="1"/>
</dbReference>
<dbReference type="NCBIfam" id="NF001988">
    <property type="entry name" value="PRK00783.1"/>
    <property type="match status" value="1"/>
</dbReference>
<keyword evidence="4" id="KW-0804">Transcription</keyword>
<evidence type="ECO:0000259" key="9">
    <source>
        <dbReference type="SMART" id="SM00662"/>
    </source>
</evidence>
<dbReference type="Pfam" id="PF01193">
    <property type="entry name" value="RNA_pol_L"/>
    <property type="match status" value="1"/>
</dbReference>